<evidence type="ECO:0000256" key="7">
    <source>
        <dbReference type="SAM" id="Phobius"/>
    </source>
</evidence>
<dbReference type="GO" id="GO:0005384">
    <property type="term" value="F:manganese ion transmembrane transporter activity"/>
    <property type="evidence" value="ECO:0007669"/>
    <property type="project" value="InterPro"/>
</dbReference>
<feature type="transmembrane region" description="Helical" evidence="7">
    <location>
        <begin position="219"/>
        <end position="240"/>
    </location>
</feature>
<sequence>MIRSYTAAAERKWLTLPLRGEDLQLEPRNKSTASTVDVEAQGGDSHPHGEESEAGTRRHGCKPSARMIADSILGLSDGLTVPFALTAGLSSFGETHVVIFGGLAELFAGAISMGVGAFVASKSEAYVFRCRCLLSYEDHQLTPSCRASYAAKVAEARKLITSSPGQASSLITAVFQKYGLPVETIVSISNHLHESPEQLLDFLMRFHYQEAEPDSSRPYISAGIIATSYLIGGFLPLVPYLCVKHNEVLKGLWWSIGVMAIALFIFGWGKIAIVHGWKGRKNVMLCVKSAVEMVGVGTVAAGTAVGLVRAMNHG</sequence>
<reference evidence="9" key="1">
    <citation type="submission" date="2017-03" db="EMBL/GenBank/DDBJ databases">
        <authorList>
            <person name="Sharma R."/>
            <person name="Thines M."/>
        </authorList>
    </citation>
    <scope>NUCLEOTIDE SEQUENCE [LARGE SCALE GENOMIC DNA]</scope>
</reference>
<dbReference type="PANTHER" id="PTHR31851">
    <property type="entry name" value="FE(2+)/MN(2+) TRANSPORTER PCL1"/>
    <property type="match status" value="1"/>
</dbReference>
<dbReference type="GO" id="GO:0030026">
    <property type="term" value="P:intracellular manganese ion homeostasis"/>
    <property type="evidence" value="ECO:0007669"/>
    <property type="project" value="InterPro"/>
</dbReference>
<name>A0A1W5CX09_9LECA</name>
<comment type="subcellular location">
    <subcellularLocation>
        <location evidence="1">Endomembrane system</location>
        <topology evidence="1">Multi-pass membrane protein</topology>
    </subcellularLocation>
</comment>
<evidence type="ECO:0000256" key="1">
    <source>
        <dbReference type="ARBA" id="ARBA00004127"/>
    </source>
</evidence>
<comment type="similarity">
    <text evidence="2">Belongs to the CCC1 family.</text>
</comment>
<dbReference type="Proteomes" id="UP000192927">
    <property type="component" value="Unassembled WGS sequence"/>
</dbReference>
<feature type="compositionally biased region" description="Basic and acidic residues" evidence="6">
    <location>
        <begin position="45"/>
        <end position="56"/>
    </location>
</feature>
<protein>
    <recommendedName>
        <fullName evidence="10">Vacuolar iron transporter Ccc1</fullName>
    </recommendedName>
</protein>
<evidence type="ECO:0000256" key="6">
    <source>
        <dbReference type="SAM" id="MobiDB-lite"/>
    </source>
</evidence>
<feature type="transmembrane region" description="Helical" evidence="7">
    <location>
        <begin position="252"/>
        <end position="273"/>
    </location>
</feature>
<keyword evidence="5 7" id="KW-0472">Membrane</keyword>
<accession>A0A1W5CX09</accession>
<evidence type="ECO:0000313" key="8">
    <source>
        <dbReference type="EMBL" id="SLM35407.1"/>
    </source>
</evidence>
<keyword evidence="4 7" id="KW-1133">Transmembrane helix</keyword>
<evidence type="ECO:0000313" key="9">
    <source>
        <dbReference type="Proteomes" id="UP000192927"/>
    </source>
</evidence>
<organism evidence="8 9">
    <name type="scientific">Lasallia pustulata</name>
    <dbReference type="NCBI Taxonomy" id="136370"/>
    <lineage>
        <taxon>Eukaryota</taxon>
        <taxon>Fungi</taxon>
        <taxon>Dikarya</taxon>
        <taxon>Ascomycota</taxon>
        <taxon>Pezizomycotina</taxon>
        <taxon>Lecanoromycetes</taxon>
        <taxon>OSLEUM clade</taxon>
        <taxon>Umbilicariomycetidae</taxon>
        <taxon>Umbilicariales</taxon>
        <taxon>Umbilicariaceae</taxon>
        <taxon>Lasallia</taxon>
    </lineage>
</organism>
<dbReference type="EMBL" id="FWEW01000697">
    <property type="protein sequence ID" value="SLM35407.1"/>
    <property type="molecule type" value="Genomic_DNA"/>
</dbReference>
<feature type="transmembrane region" description="Helical" evidence="7">
    <location>
        <begin position="97"/>
        <end position="119"/>
    </location>
</feature>
<dbReference type="CDD" id="cd02435">
    <property type="entry name" value="CCC1"/>
    <property type="match status" value="1"/>
</dbReference>
<dbReference type="Pfam" id="PF01988">
    <property type="entry name" value="VIT1"/>
    <property type="match status" value="1"/>
</dbReference>
<dbReference type="AlphaFoldDB" id="A0A1W5CX09"/>
<proteinExistence type="inferred from homology"/>
<evidence type="ECO:0000256" key="5">
    <source>
        <dbReference type="ARBA" id="ARBA00023136"/>
    </source>
</evidence>
<feature type="transmembrane region" description="Helical" evidence="7">
    <location>
        <begin position="67"/>
        <end position="85"/>
    </location>
</feature>
<evidence type="ECO:0000256" key="3">
    <source>
        <dbReference type="ARBA" id="ARBA00022692"/>
    </source>
</evidence>
<feature type="transmembrane region" description="Helical" evidence="7">
    <location>
        <begin position="285"/>
        <end position="308"/>
    </location>
</feature>
<dbReference type="GO" id="GO:0012505">
    <property type="term" value="C:endomembrane system"/>
    <property type="evidence" value="ECO:0007669"/>
    <property type="project" value="UniProtKB-SubCell"/>
</dbReference>
<dbReference type="InterPro" id="IPR008217">
    <property type="entry name" value="Ccc1_fam"/>
</dbReference>
<feature type="region of interest" description="Disordered" evidence="6">
    <location>
        <begin position="26"/>
        <end position="60"/>
    </location>
</feature>
<evidence type="ECO:0008006" key="10">
    <source>
        <dbReference type="Google" id="ProtNLM"/>
    </source>
</evidence>
<keyword evidence="3 7" id="KW-0812">Transmembrane</keyword>
<keyword evidence="9" id="KW-1185">Reference proteome</keyword>
<evidence type="ECO:0000256" key="2">
    <source>
        <dbReference type="ARBA" id="ARBA00007049"/>
    </source>
</evidence>
<evidence type="ECO:0000256" key="4">
    <source>
        <dbReference type="ARBA" id="ARBA00022989"/>
    </source>
</evidence>